<proteinExistence type="predicted"/>
<keyword evidence="3" id="KW-1185">Reference proteome</keyword>
<evidence type="ECO:0000313" key="2">
    <source>
        <dbReference type="EMBL" id="KAJ4486853.1"/>
    </source>
</evidence>
<organism evidence="2 3">
    <name type="scientific">Lentinula lateritia</name>
    <dbReference type="NCBI Taxonomy" id="40482"/>
    <lineage>
        <taxon>Eukaryota</taxon>
        <taxon>Fungi</taxon>
        <taxon>Dikarya</taxon>
        <taxon>Basidiomycota</taxon>
        <taxon>Agaricomycotina</taxon>
        <taxon>Agaricomycetes</taxon>
        <taxon>Agaricomycetidae</taxon>
        <taxon>Agaricales</taxon>
        <taxon>Marasmiineae</taxon>
        <taxon>Omphalotaceae</taxon>
        <taxon>Lentinula</taxon>
    </lineage>
</organism>
<name>A0ABQ8VH38_9AGAR</name>
<comment type="caution">
    <text evidence="2">The sequence shown here is derived from an EMBL/GenBank/DDBJ whole genome shotgun (WGS) entry which is preliminary data.</text>
</comment>
<protein>
    <recommendedName>
        <fullName evidence="1">F-box domain-containing protein</fullName>
    </recommendedName>
</protein>
<reference evidence="2" key="1">
    <citation type="submission" date="2022-08" db="EMBL/GenBank/DDBJ databases">
        <title>A Global Phylogenomic Analysis of the Shiitake Genus Lentinula.</title>
        <authorList>
            <consortium name="DOE Joint Genome Institute"/>
            <person name="Sierra-Patev S."/>
            <person name="Min B."/>
            <person name="Naranjo-Ortiz M."/>
            <person name="Looney B."/>
            <person name="Konkel Z."/>
            <person name="Slot J.C."/>
            <person name="Sakamoto Y."/>
            <person name="Steenwyk J.L."/>
            <person name="Rokas A."/>
            <person name="Carro J."/>
            <person name="Camarero S."/>
            <person name="Ferreira P."/>
            <person name="Molpeceres G."/>
            <person name="Ruiz-Duenas F.J."/>
            <person name="Serrano A."/>
            <person name="Henrissat B."/>
            <person name="Drula E."/>
            <person name="Hughes K.W."/>
            <person name="Mata J.L."/>
            <person name="Ishikawa N.K."/>
            <person name="Vargas-Isla R."/>
            <person name="Ushijima S."/>
            <person name="Smith C.A."/>
            <person name="Ahrendt S."/>
            <person name="Andreopoulos W."/>
            <person name="He G."/>
            <person name="Labutti K."/>
            <person name="Lipzen A."/>
            <person name="Ng V."/>
            <person name="Riley R."/>
            <person name="Sandor L."/>
            <person name="Barry K."/>
            <person name="Martinez A.T."/>
            <person name="Xiao Y."/>
            <person name="Gibbons J.G."/>
            <person name="Terashima K."/>
            <person name="Grigoriev I.V."/>
            <person name="Hibbett D.S."/>
        </authorList>
    </citation>
    <scope>NUCLEOTIDE SEQUENCE</scope>
    <source>
        <strain evidence="2">RHP3577 ss4</strain>
    </source>
</reference>
<gene>
    <name evidence="2" type="ORF">C8R41DRAFT_903683</name>
</gene>
<dbReference type="Proteomes" id="UP001150217">
    <property type="component" value="Unassembled WGS sequence"/>
</dbReference>
<evidence type="ECO:0000259" key="1">
    <source>
        <dbReference type="Pfam" id="PF00646"/>
    </source>
</evidence>
<dbReference type="EMBL" id="JANVFT010000049">
    <property type="protein sequence ID" value="KAJ4486853.1"/>
    <property type="molecule type" value="Genomic_DNA"/>
</dbReference>
<evidence type="ECO:0000313" key="3">
    <source>
        <dbReference type="Proteomes" id="UP001150217"/>
    </source>
</evidence>
<accession>A0ABQ8VH38</accession>
<dbReference type="Pfam" id="PF00646">
    <property type="entry name" value="F-box"/>
    <property type="match status" value="1"/>
</dbReference>
<feature type="domain" description="F-box" evidence="1">
    <location>
        <begin position="17"/>
        <end position="49"/>
    </location>
</feature>
<dbReference type="InterPro" id="IPR001810">
    <property type="entry name" value="F-box_dom"/>
</dbReference>
<sequence>MARHATRRKLALSRNIPGLPNELIVMIFNTCLISDRAVLLQVSKHFHELGLRSLYHSIWITKIRALESLHRTLVDGNSGYAKLIRVFEVIIVKSDQFPTFVSPDTDPLQDILFQLKNVEKVQVYAPTLIAKDFGMAKGRFSISKILYPQCLTSFTLGVSWSDILSNAFEVLLSQLASLEHLSIECVGHFSAQYSINVKANLPNLTTYKGPSILLQSLAQGSKRLSSLVLEVFVHPPFQGGPLTTNMMSKDPTLHHLKKIGFRDVSGGERDGVALSFLQIICDSPAVANVTFGFLPQVEHLSLLCTSVKWITAERLPTDPWYGDFNLGFLSKASSLRKFNLSFVHSKQSLPWDLAVIAEFLGNLNSGLIEVHICKIRVRNFYHIFNCPPYVDGATYRRSCSTTEGEARWLRALV</sequence>